<dbReference type="AlphaFoldDB" id="A0A1Z5J0W7"/>
<dbReference type="InterPro" id="IPR026870">
    <property type="entry name" value="Zinc_ribbon_dom"/>
</dbReference>
<keyword evidence="1" id="KW-0472">Membrane</keyword>
<keyword evidence="1" id="KW-0812">Transmembrane</keyword>
<dbReference type="Gene3D" id="3.40.50.1820">
    <property type="entry name" value="alpha/beta hydrolase"/>
    <property type="match status" value="1"/>
</dbReference>
<organism evidence="3 4">
    <name type="scientific">Secundilactobacillus silagincola</name>
    <dbReference type="NCBI Taxonomy" id="1714681"/>
    <lineage>
        <taxon>Bacteria</taxon>
        <taxon>Bacillati</taxon>
        <taxon>Bacillota</taxon>
        <taxon>Bacilli</taxon>
        <taxon>Lactobacillales</taxon>
        <taxon>Lactobacillaceae</taxon>
        <taxon>Secundilactobacillus</taxon>
    </lineage>
</organism>
<evidence type="ECO:0000259" key="2">
    <source>
        <dbReference type="Pfam" id="PF13240"/>
    </source>
</evidence>
<dbReference type="Pfam" id="PF13240">
    <property type="entry name" value="Zn_Ribbon_1"/>
    <property type="match status" value="1"/>
</dbReference>
<keyword evidence="1" id="KW-1133">Transmembrane helix</keyword>
<keyword evidence="4" id="KW-1185">Reference proteome</keyword>
<evidence type="ECO:0000313" key="3">
    <source>
        <dbReference type="EMBL" id="GAX07740.1"/>
    </source>
</evidence>
<name>A0A1Z5J0W7_9LACO</name>
<evidence type="ECO:0000256" key="1">
    <source>
        <dbReference type="SAM" id="Phobius"/>
    </source>
</evidence>
<accession>A0A1Z5J0W7</accession>
<gene>
    <name evidence="3" type="ORF">IWT5_00890</name>
</gene>
<evidence type="ECO:0000313" key="4">
    <source>
        <dbReference type="Proteomes" id="UP000223370"/>
    </source>
</evidence>
<dbReference type="RefSeq" id="WP_098824366.1">
    <property type="nucleotide sequence ID" value="NZ_BCMJ01000003.1"/>
</dbReference>
<dbReference type="OrthoDB" id="503948at2"/>
<dbReference type="SUPFAM" id="SSF53474">
    <property type="entry name" value="alpha/beta-Hydrolases"/>
    <property type="match status" value="1"/>
</dbReference>
<dbReference type="Proteomes" id="UP000223370">
    <property type="component" value="Unassembled WGS sequence"/>
</dbReference>
<dbReference type="EMBL" id="BCMJ01000003">
    <property type="protein sequence ID" value="GAX07740.1"/>
    <property type="molecule type" value="Genomic_DNA"/>
</dbReference>
<feature type="transmembrane region" description="Helical" evidence="1">
    <location>
        <begin position="66"/>
        <end position="86"/>
    </location>
</feature>
<reference evidence="3 4" key="1">
    <citation type="submission" date="2015-11" db="EMBL/GenBank/DDBJ databases">
        <title>Draft genome sequences of new species of the genus Lactobacillus isolated from orchardgrass silage.</title>
        <authorList>
            <person name="Tohno M."/>
            <person name="Tanizawa Y."/>
            <person name="Arita M."/>
        </authorList>
    </citation>
    <scope>NUCLEOTIDE SEQUENCE [LARGE SCALE GENOMIC DNA]</scope>
    <source>
        <strain evidence="3 4">IWT5</strain>
    </source>
</reference>
<dbReference type="InterPro" id="IPR010315">
    <property type="entry name" value="DUF915_hydro-like"/>
</dbReference>
<proteinExistence type="predicted"/>
<dbReference type="InterPro" id="IPR029058">
    <property type="entry name" value="AB_hydrolase_fold"/>
</dbReference>
<sequence length="394" mass="44631">MATIICPNCGKSIPESSTICPNCGYHLTPTKAENISQKSKDKGEFQGQGRFAHLKKIGRSLVKQRWFISLSGILFFCVLFGVSYQYQLHKQEMRIQRELSQAIKSLRHENQVAATHGQSIQEPASKVPQNSKRPILLLHGFGGSYNSERYISASLVQTHLAKQQLMVYVDRSSRIHLIGKYQPSASHKVVIPIVIKNNHAGEIYYSAMLAKIMPRLNRRYHIKSYDAVGHSMGSYAWINYFETHPKQVAQIKPHRVVTIAGPFNGILDRHKPDQPIFKSKVGRLWDDQVGENSLDKNGRPKIERAEFKHLLKYKHRLPAGLDILNIYGNLKDGTDSDGLVTTTSARSLGYLVKTSHVKVGYQESQVTGPKAQHSLLHYNNLKVNHLIKDFLLYK</sequence>
<keyword evidence="3" id="KW-0378">Hydrolase</keyword>
<feature type="domain" description="Zinc-ribbon" evidence="2">
    <location>
        <begin position="6"/>
        <end position="27"/>
    </location>
</feature>
<dbReference type="GO" id="GO:0016787">
    <property type="term" value="F:hydrolase activity"/>
    <property type="evidence" value="ECO:0007669"/>
    <property type="project" value="UniProtKB-KW"/>
</dbReference>
<comment type="caution">
    <text evidence="3">The sequence shown here is derived from an EMBL/GenBank/DDBJ whole genome shotgun (WGS) entry which is preliminary data.</text>
</comment>
<protein>
    <submittedName>
        <fullName evidence="3">Alpha/beta hydrolase</fullName>
    </submittedName>
</protein>
<dbReference type="Pfam" id="PF06028">
    <property type="entry name" value="DUF915"/>
    <property type="match status" value="1"/>
</dbReference>